<sequence length="40" mass="4708">MVRIEQRAAVLRQQKEIEGNGNATKNTEVVPRSRVWEYNH</sequence>
<dbReference type="KEGG" id="ete:ETEE_0850"/>
<name>A0A076LFM1_9GAMM</name>
<dbReference type="AlphaFoldDB" id="A0A076LFM1"/>
<reference evidence="2 3" key="1">
    <citation type="journal article" date="2012" name="PLoS ONE">
        <title>Edwardsiella comparative phylogenomics reveal the new intra/inter-species taxonomic relationships, virulence evolution and niche adaptation mechanisms.</title>
        <authorList>
            <person name="Yang M."/>
            <person name="Lv Y."/>
            <person name="Xiao J."/>
            <person name="Wu H."/>
            <person name="Zheng H."/>
            <person name="Liu Q."/>
            <person name="Zhang Y."/>
            <person name="Wang Q."/>
        </authorList>
    </citation>
    <scope>NUCLEOTIDE SEQUENCE [LARGE SCALE GENOMIC DNA]</scope>
    <source>
        <strain evidence="3">080813</strain>
    </source>
</reference>
<evidence type="ECO:0000313" key="3">
    <source>
        <dbReference type="Proteomes" id="UP000028681"/>
    </source>
</evidence>
<accession>A0A076LFM1</accession>
<dbReference type="GeneID" id="80988381"/>
<dbReference type="RefSeq" id="WP_265102060.1">
    <property type="nucleotide sequence ID" value="NZ_CP006664.1"/>
</dbReference>
<organism evidence="2 3">
    <name type="scientific">Edwardsiella anguillarum ET080813</name>
    <dbReference type="NCBI Taxonomy" id="667120"/>
    <lineage>
        <taxon>Bacteria</taxon>
        <taxon>Pseudomonadati</taxon>
        <taxon>Pseudomonadota</taxon>
        <taxon>Gammaproteobacteria</taxon>
        <taxon>Enterobacterales</taxon>
        <taxon>Hafniaceae</taxon>
        <taxon>Edwardsiella</taxon>
    </lineage>
</organism>
<protein>
    <submittedName>
        <fullName evidence="2">Uncharacterized protein</fullName>
    </submittedName>
</protein>
<dbReference type="EMBL" id="CP006664">
    <property type="protein sequence ID" value="AIJ07320.1"/>
    <property type="molecule type" value="Genomic_DNA"/>
</dbReference>
<dbReference type="Proteomes" id="UP000028681">
    <property type="component" value="Chromosome"/>
</dbReference>
<feature type="region of interest" description="Disordered" evidence="1">
    <location>
        <begin position="16"/>
        <end position="40"/>
    </location>
</feature>
<evidence type="ECO:0000313" key="2">
    <source>
        <dbReference type="EMBL" id="AIJ07320.1"/>
    </source>
</evidence>
<gene>
    <name evidence="2" type="ORF">ETEE_0850</name>
</gene>
<dbReference type="HOGENOM" id="CLU_3288766_0_0_6"/>
<proteinExistence type="predicted"/>
<evidence type="ECO:0000256" key="1">
    <source>
        <dbReference type="SAM" id="MobiDB-lite"/>
    </source>
</evidence>